<evidence type="ECO:0000256" key="1">
    <source>
        <dbReference type="PROSITE-ProRule" id="PRU00175"/>
    </source>
</evidence>
<keyword evidence="1" id="KW-0863">Zinc-finger</keyword>
<keyword evidence="1" id="KW-0479">Metal-binding</keyword>
<dbReference type="SUPFAM" id="SSF57850">
    <property type="entry name" value="RING/U-box"/>
    <property type="match status" value="1"/>
</dbReference>
<dbReference type="PANTHER" id="PTHR46592:SF14">
    <property type="entry name" value="RING-TYPE DOMAIN-CONTAINING PROTEIN"/>
    <property type="match status" value="1"/>
</dbReference>
<dbReference type="GO" id="GO:0016740">
    <property type="term" value="F:transferase activity"/>
    <property type="evidence" value="ECO:0007669"/>
    <property type="project" value="InterPro"/>
</dbReference>
<proteinExistence type="predicted"/>
<sequence>MSQNGTTVAGMTENMNTVGLGYGIAIAVGILVLVSTIMLASYVCVRVHGRGGAARVRGVNGGGSVVDLPGRLDSSANPRYGDGSAAPNERREDNAPIPNAQGADWTVGGLDEATLESYPKFSYVEKKIYHGYQHGDDASCSICLADYRNGELIRMLPDCRHSFHAMCVDAWLRLHASCPMCRTSPLPTPISTPLSELIPLARHPLQSQYR</sequence>
<dbReference type="GO" id="GO:0008270">
    <property type="term" value="F:zinc ion binding"/>
    <property type="evidence" value="ECO:0007669"/>
    <property type="project" value="UniProtKB-KW"/>
</dbReference>
<dbReference type="EMBL" id="JABFUD020000005">
    <property type="protein sequence ID" value="KAI5079767.1"/>
    <property type="molecule type" value="Genomic_DNA"/>
</dbReference>
<feature type="domain" description="RING-type" evidence="4">
    <location>
        <begin position="140"/>
        <end position="182"/>
    </location>
</feature>
<keyword evidence="3" id="KW-0472">Membrane</keyword>
<name>A0A9D4V6E0_ADICA</name>
<dbReference type="InterPro" id="IPR013083">
    <property type="entry name" value="Znf_RING/FYVE/PHD"/>
</dbReference>
<keyword evidence="1" id="KW-0862">Zinc</keyword>
<dbReference type="CDD" id="cd16461">
    <property type="entry name" value="RING-H2_EL5-like"/>
    <property type="match status" value="1"/>
</dbReference>
<dbReference type="Gene3D" id="3.30.40.10">
    <property type="entry name" value="Zinc/RING finger domain, C3HC4 (zinc finger)"/>
    <property type="match status" value="1"/>
</dbReference>
<dbReference type="InterPro" id="IPR044289">
    <property type="entry name" value="ATL67-70"/>
</dbReference>
<keyword evidence="3" id="KW-0812">Transmembrane</keyword>
<gene>
    <name evidence="5" type="ORF">GOP47_0005246</name>
</gene>
<evidence type="ECO:0000313" key="6">
    <source>
        <dbReference type="Proteomes" id="UP000886520"/>
    </source>
</evidence>
<dbReference type="PROSITE" id="PS50089">
    <property type="entry name" value="ZF_RING_2"/>
    <property type="match status" value="1"/>
</dbReference>
<dbReference type="PANTHER" id="PTHR46592">
    <property type="entry name" value="RING-H2 FINGER PROTEIN ATL67"/>
    <property type="match status" value="1"/>
</dbReference>
<accession>A0A9D4V6E0</accession>
<protein>
    <recommendedName>
        <fullName evidence="4">RING-type domain-containing protein</fullName>
    </recommendedName>
</protein>
<keyword evidence="6" id="KW-1185">Reference proteome</keyword>
<evidence type="ECO:0000259" key="4">
    <source>
        <dbReference type="PROSITE" id="PS50089"/>
    </source>
</evidence>
<keyword evidence="3" id="KW-1133">Transmembrane helix</keyword>
<dbReference type="AlphaFoldDB" id="A0A9D4V6E0"/>
<feature type="transmembrane region" description="Helical" evidence="3">
    <location>
        <begin position="20"/>
        <end position="45"/>
    </location>
</feature>
<dbReference type="Pfam" id="PF13639">
    <property type="entry name" value="zf-RING_2"/>
    <property type="match status" value="1"/>
</dbReference>
<organism evidence="5 6">
    <name type="scientific">Adiantum capillus-veneris</name>
    <name type="common">Maidenhair fern</name>
    <dbReference type="NCBI Taxonomy" id="13818"/>
    <lineage>
        <taxon>Eukaryota</taxon>
        <taxon>Viridiplantae</taxon>
        <taxon>Streptophyta</taxon>
        <taxon>Embryophyta</taxon>
        <taxon>Tracheophyta</taxon>
        <taxon>Polypodiopsida</taxon>
        <taxon>Polypodiidae</taxon>
        <taxon>Polypodiales</taxon>
        <taxon>Pteridineae</taxon>
        <taxon>Pteridaceae</taxon>
        <taxon>Vittarioideae</taxon>
        <taxon>Adiantum</taxon>
    </lineage>
</organism>
<evidence type="ECO:0000313" key="5">
    <source>
        <dbReference type="EMBL" id="KAI5079767.1"/>
    </source>
</evidence>
<evidence type="ECO:0000256" key="3">
    <source>
        <dbReference type="SAM" id="Phobius"/>
    </source>
</evidence>
<reference evidence="5 6" key="1">
    <citation type="submission" date="2021-01" db="EMBL/GenBank/DDBJ databases">
        <title>Adiantum capillus-veneris genome.</title>
        <authorList>
            <person name="Fang Y."/>
            <person name="Liao Q."/>
        </authorList>
    </citation>
    <scope>NUCLEOTIDE SEQUENCE [LARGE SCALE GENOMIC DNA]</scope>
    <source>
        <strain evidence="5">H3</strain>
        <tissue evidence="5">Leaf</tissue>
    </source>
</reference>
<dbReference type="OrthoDB" id="8062037at2759"/>
<dbReference type="InterPro" id="IPR001841">
    <property type="entry name" value="Znf_RING"/>
</dbReference>
<dbReference type="Proteomes" id="UP000886520">
    <property type="component" value="Chromosome 5"/>
</dbReference>
<comment type="caution">
    <text evidence="5">The sequence shown here is derived from an EMBL/GenBank/DDBJ whole genome shotgun (WGS) entry which is preliminary data.</text>
</comment>
<evidence type="ECO:0000256" key="2">
    <source>
        <dbReference type="SAM" id="MobiDB-lite"/>
    </source>
</evidence>
<dbReference type="GO" id="GO:0016567">
    <property type="term" value="P:protein ubiquitination"/>
    <property type="evidence" value="ECO:0007669"/>
    <property type="project" value="InterPro"/>
</dbReference>
<feature type="region of interest" description="Disordered" evidence="2">
    <location>
        <begin position="68"/>
        <end position="101"/>
    </location>
</feature>
<dbReference type="SMART" id="SM00184">
    <property type="entry name" value="RING"/>
    <property type="match status" value="1"/>
</dbReference>